<feature type="domain" description="Pyrrolo-quinoline quinone repeat" evidence="1">
    <location>
        <begin position="15"/>
        <end position="114"/>
    </location>
</feature>
<dbReference type="Pfam" id="PF13360">
    <property type="entry name" value="PQQ_2"/>
    <property type="match status" value="1"/>
</dbReference>
<dbReference type="InterPro" id="IPR002372">
    <property type="entry name" value="PQQ_rpt_dom"/>
</dbReference>
<name>A0A9D1YV71_9MICO</name>
<evidence type="ECO:0000259" key="1">
    <source>
        <dbReference type="Pfam" id="PF13360"/>
    </source>
</evidence>
<organism evidence="2 3">
    <name type="scientific">Candidatus Agrococcus pullicola</name>
    <dbReference type="NCBI Taxonomy" id="2838429"/>
    <lineage>
        <taxon>Bacteria</taxon>
        <taxon>Bacillati</taxon>
        <taxon>Actinomycetota</taxon>
        <taxon>Actinomycetes</taxon>
        <taxon>Micrococcales</taxon>
        <taxon>Microbacteriaceae</taxon>
        <taxon>Agrococcus</taxon>
    </lineage>
</organism>
<dbReference type="InterPro" id="IPR015943">
    <property type="entry name" value="WD40/YVTN_repeat-like_dom_sf"/>
</dbReference>
<gene>
    <name evidence="2" type="ORF">H9830_05635</name>
</gene>
<dbReference type="Gene3D" id="2.130.10.10">
    <property type="entry name" value="YVTN repeat-like/Quinoprotein amine dehydrogenase"/>
    <property type="match status" value="1"/>
</dbReference>
<evidence type="ECO:0000313" key="3">
    <source>
        <dbReference type="Proteomes" id="UP000824005"/>
    </source>
</evidence>
<accession>A0A9D1YV71</accession>
<proteinExistence type="predicted"/>
<sequence length="155" mass="16566">MLVSVLEEHDAETAERRGVALDAATGGEVWSHSVAHAGEATLHNGRLVLAGGDDWKGSVALDARTGALQWEESPGGDGPEFDMSTAEVLDDDSLLVLDRDRAPWALSLDTGEAERYDVEERRIGSVQLSADLAVVRVETPTESGVDPMTLVFARP</sequence>
<evidence type="ECO:0000313" key="2">
    <source>
        <dbReference type="EMBL" id="HIY65742.1"/>
    </source>
</evidence>
<dbReference type="InterPro" id="IPR011047">
    <property type="entry name" value="Quinoprotein_ADH-like_sf"/>
</dbReference>
<comment type="caution">
    <text evidence="2">The sequence shown here is derived from an EMBL/GenBank/DDBJ whole genome shotgun (WGS) entry which is preliminary data.</text>
</comment>
<dbReference type="SUPFAM" id="SSF50998">
    <property type="entry name" value="Quinoprotein alcohol dehydrogenase-like"/>
    <property type="match status" value="1"/>
</dbReference>
<dbReference type="AlphaFoldDB" id="A0A9D1YV71"/>
<reference evidence="2" key="1">
    <citation type="journal article" date="2021" name="PeerJ">
        <title>Extensive microbial diversity within the chicken gut microbiome revealed by metagenomics and culture.</title>
        <authorList>
            <person name="Gilroy R."/>
            <person name="Ravi A."/>
            <person name="Getino M."/>
            <person name="Pursley I."/>
            <person name="Horton D.L."/>
            <person name="Alikhan N.F."/>
            <person name="Baker D."/>
            <person name="Gharbi K."/>
            <person name="Hall N."/>
            <person name="Watson M."/>
            <person name="Adriaenssens E.M."/>
            <person name="Foster-Nyarko E."/>
            <person name="Jarju S."/>
            <person name="Secka A."/>
            <person name="Antonio M."/>
            <person name="Oren A."/>
            <person name="Chaudhuri R.R."/>
            <person name="La Ragione R."/>
            <person name="Hildebrand F."/>
            <person name="Pallen M.J."/>
        </authorList>
    </citation>
    <scope>NUCLEOTIDE SEQUENCE</scope>
    <source>
        <strain evidence="2">ChiGjej1B1-98</strain>
    </source>
</reference>
<dbReference type="EMBL" id="DXDC01000163">
    <property type="protein sequence ID" value="HIY65742.1"/>
    <property type="molecule type" value="Genomic_DNA"/>
</dbReference>
<reference evidence="2" key="2">
    <citation type="submission" date="2021-04" db="EMBL/GenBank/DDBJ databases">
        <authorList>
            <person name="Gilroy R."/>
        </authorList>
    </citation>
    <scope>NUCLEOTIDE SEQUENCE</scope>
    <source>
        <strain evidence="2">ChiGjej1B1-98</strain>
    </source>
</reference>
<protein>
    <submittedName>
        <fullName evidence="2">PQQ-binding-like beta-propeller repeat protein</fullName>
    </submittedName>
</protein>
<dbReference type="Proteomes" id="UP000824005">
    <property type="component" value="Unassembled WGS sequence"/>
</dbReference>